<gene>
    <name evidence="2" type="ORF">ALC56_14478</name>
</gene>
<reference evidence="2 3" key="1">
    <citation type="submission" date="2016-03" db="EMBL/GenBank/DDBJ databases">
        <title>Trachymyrmex septentrionalis WGS genome.</title>
        <authorList>
            <person name="Nygaard S."/>
            <person name="Hu H."/>
            <person name="Boomsma J."/>
            <person name="Zhang G."/>
        </authorList>
    </citation>
    <scope>NUCLEOTIDE SEQUENCE [LARGE SCALE GENOMIC DNA]</scope>
    <source>
        <strain evidence="2">Tsep2-gDNA-1</strain>
        <tissue evidence="2">Whole body</tissue>
    </source>
</reference>
<evidence type="ECO:0000256" key="1">
    <source>
        <dbReference type="SAM" id="MobiDB-lite"/>
    </source>
</evidence>
<dbReference type="Proteomes" id="UP000078541">
    <property type="component" value="Unassembled WGS sequence"/>
</dbReference>
<evidence type="ECO:0000313" key="2">
    <source>
        <dbReference type="EMBL" id="KYN31210.1"/>
    </source>
</evidence>
<name>A0A195ESI5_9HYME</name>
<accession>A0A195ESI5</accession>
<feature type="region of interest" description="Disordered" evidence="1">
    <location>
        <begin position="1"/>
        <end position="23"/>
    </location>
</feature>
<protein>
    <submittedName>
        <fullName evidence="2">Uncharacterized protein</fullName>
    </submittedName>
</protein>
<sequence length="138" mass="14688">MTDRVPEWISNDDNTRSRGSRTAKAARNILGPALSAAGKTVGGREDNAEVSWRSSGAIFRTSGLILWPGSRAEVFPSRSEMLLALLLSTVPGGVVTLRPTLPWGSTRNAAGPPELPDGTIPHIDLNSAVWRADKLSDA</sequence>
<dbReference type="EMBL" id="KQ981986">
    <property type="protein sequence ID" value="KYN31210.1"/>
    <property type="molecule type" value="Genomic_DNA"/>
</dbReference>
<organism evidence="2 3">
    <name type="scientific">Trachymyrmex septentrionalis</name>
    <dbReference type="NCBI Taxonomy" id="34720"/>
    <lineage>
        <taxon>Eukaryota</taxon>
        <taxon>Metazoa</taxon>
        <taxon>Ecdysozoa</taxon>
        <taxon>Arthropoda</taxon>
        <taxon>Hexapoda</taxon>
        <taxon>Insecta</taxon>
        <taxon>Pterygota</taxon>
        <taxon>Neoptera</taxon>
        <taxon>Endopterygota</taxon>
        <taxon>Hymenoptera</taxon>
        <taxon>Apocrita</taxon>
        <taxon>Aculeata</taxon>
        <taxon>Formicoidea</taxon>
        <taxon>Formicidae</taxon>
        <taxon>Myrmicinae</taxon>
        <taxon>Trachymyrmex</taxon>
    </lineage>
</organism>
<keyword evidence="3" id="KW-1185">Reference proteome</keyword>
<evidence type="ECO:0000313" key="3">
    <source>
        <dbReference type="Proteomes" id="UP000078541"/>
    </source>
</evidence>
<dbReference type="AlphaFoldDB" id="A0A195ESI5"/>
<proteinExistence type="predicted"/>